<evidence type="ECO:0000259" key="6">
    <source>
        <dbReference type="Pfam" id="PF17167"/>
    </source>
</evidence>
<reference evidence="7 8" key="1">
    <citation type="journal article" date="2015" name="Int. J. Syst. Evol. Microbiol.">
        <title>Erythrobacter atlanticus sp. nov., a bacterium from ocean sediment able to degrade polycyclic aromatic hydrocarbons.</title>
        <authorList>
            <person name="Zhuang L."/>
            <person name="Liu Y."/>
            <person name="Wang L."/>
            <person name="Wang W."/>
            <person name="Shao Z."/>
        </authorList>
    </citation>
    <scope>NUCLEOTIDE SEQUENCE [LARGE SCALE GENOMIC DNA]</scope>
    <source>
        <strain evidence="8">s21-N3</strain>
    </source>
</reference>
<dbReference type="STRING" id="1648404.CP97_05695"/>
<dbReference type="GO" id="GO:0030246">
    <property type="term" value="F:carbohydrate binding"/>
    <property type="evidence" value="ECO:0007669"/>
    <property type="project" value="InterPro"/>
</dbReference>
<dbReference type="SMART" id="SM01068">
    <property type="entry name" value="CBM_X"/>
    <property type="match status" value="2"/>
</dbReference>
<evidence type="ECO:0000256" key="2">
    <source>
        <dbReference type="ARBA" id="ARBA00022679"/>
    </source>
</evidence>
<reference evidence="8" key="2">
    <citation type="submission" date="2015-04" db="EMBL/GenBank/DDBJ databases">
        <title>The complete genome sequence of Erythrobacter sp. s21-N3.</title>
        <authorList>
            <person name="Zhuang L."/>
            <person name="Liu Y."/>
            <person name="Shao Z."/>
        </authorList>
    </citation>
    <scope>NUCLEOTIDE SEQUENCE [LARGE SCALE GENOMIC DNA]</scope>
    <source>
        <strain evidence="8">s21-N3</strain>
    </source>
</reference>
<feature type="domain" description="Glycosyl hydrolase 94 supersandwich" evidence="4">
    <location>
        <begin position="1451"/>
        <end position="1721"/>
    </location>
</feature>
<dbReference type="KEGG" id="ery:CP97_05695"/>
<keyword evidence="3" id="KW-0472">Membrane</keyword>
<dbReference type="CDD" id="cd11756">
    <property type="entry name" value="GH94N_ChvB_NdvB_1_like"/>
    <property type="match status" value="1"/>
</dbReference>
<sequence length="2732" mass="302080">MADIDTDSSALDHAAALFARTDTISGLTARDIPVRGSIDAILDWLRAACLACSKADAEAGKAAEWLLDNDYIVHRALRQIKQDLPAGFYRKLPALSEGTPENLPRIFVLAHRCLELSRMQISAPALSQFMIAYQQEAPLRIGELWAFPTMLRIACIEILVETLSMLLCDHLEPPVHTTPWAQETHGLEENERVARAIANLGIVDAISWEDFFDSVSSVEQILSGDPSGFYARMDFDSRDRYRRAVEELAQYSRTSETEIAERAVEASRTSASHERTGHVGYWLVGEGRRILEGQIETIVPTTVKLRGWVLEHASLVYFTLLFALLAGALLLPAIYLRAIGADLLGWLAGLSLSLVPASVLAITLLHWAITRALPPRVLFKLDCRSGLPPDCQTLVAVPVVLAGIEEIPPLVEKLENHWLSNRDPSLEIALLADLADAPCERTPADEKIEQALESEIEALNARYGDKKYGPFHLLLRPRQFSPEQGCWLAWERKRGKLEQLNRMLIQGDGSAFHRHVGTHELPRTTRFVVTLDADTTLPTDVVKKLVGTLAHPLNQPDFDPATGQLRAGYTIIQPRVEISPESGSRTLFARLFAGDTSIDIYSRAVSNVYQDLFGAGIFVGKGIYDLNAFHRSLTGRVPENTILSHDLFEGAHGRAGLASDIVLFERFPGSYLEYARRAHRWIRGDWQLLPWLARKVQGSAGVRSRNPIRGIERWKIVDNLRRSLVAPTTVLLAVSGWLVLPGQAWFWSLLAFFMPAGQLFTDILSGLAQGRRRGSSRSLVPQLRDQAGRWFLALVYLLNDALVSAHAIGLTLWRVLVSRRKLLEWTSAAHSAAHFRANQGRSGVWRKMWAGPAITSVLVLALAWFEPAALVAALPLLVLWIVAPEITLAMARQREETIEPLAAHESQFLRKLARKSWLFFETFAGPEDNWLPPDNYQGAPHEEIAKRTSPTNIGMLLLSTAAAWDLGYIGRAELAARTANLFATLDRLERYRGHFYNWYHTRTLAPLEPRYVSTVDSGNLAAAFVSYASALREAHNSEGIEQQRWTGLGDVIGVIDDITDASDNPTLVSWSGALRGRLEEIVNNPDHWGGDLEKFCETLIPDLEAALGPSAGQNGSAVPTHVGDLQLFADRLLYQARSMCRDIKNGRRAAPELLELADKARGYADAMAFGPLYDKQRRLLRIGINVSSGRPDPHYYDLLASEARLASFFAIAQGDVPPEHWFHLGRPLRRVGSGTVLVSWNGSMFEYLMPRLLLKPDADTLLGETERIAVEVQRQYGIKHRVPWGISESAYAARDPEHRYRYQGFGVPELGFKRGLAEDMVVAPYAAALALAIYPKRATQNLIRLAEEGAEGRYGVIEALDFTRERSEANGSNAVNAYMAHHQGMLLSAIVNALSSDILVRRFTQDARMRSTLLLLSERVPKEIPPEIERLADRSAPTVRGAPVRLPASWQPRPDASVPQMLLLGNGPLSAWNSDSGSGTLRWHHRALTRFASDATRDADGSWIYIADEEDGELWSATLQPTALEPQEYRVTCHAHMAEYHRRDHGVASRLEIGVLAGSDIEVRRLRLINEMPRTRTLRVTSYAEVVLGDPLEDERHPAFSKLFVSSEHIPALGGLLFQRRARGAHETPPVLLHAAIDEDGPIRGAGFETDRRKFVGRNGSLRSPPGAKSPLSDTQGWTLDPIMALQREIVLEPFETREICFLTIAAAVRDTAVELAERHATLDAVEWAMHDTASDNARIIADFGINPGDLPGLQQVTSKLVYPVGSDTPQRSAAASNRLGQSGLWGMGLSGDHPILLLRSAGEPSALLDRLLAAHRWWRRQGLQVDLVILQVAGSSYVEPVLEQLRASLQRADMSELLGHKAGVHVVFADQIGADQVRLLESTALLILDDAKGSLTTQLADAPRQPRQLPLFSAARAARHSPTEPLSRPTGLHFDNGVGGFSPDWAEYVIYLGPGESTPSPWCNILANREFGTLVSEAGGGFTWSINSGENRLTTWSNDPVSDRPSESLYLRDEETGEVWTITPAPAGQAAPCEIRHGTGYSTWTKRSAGLGQKVKIFVPPDAPVKIIQLRVENLESRHRRITATYFAEWLLGSLPSISRPHIVCDYDDEYHVIMATSHWNDDFSGRVAFLASSRSPHGFTTDRSEFIGKRGDQSEPEALRRWGLSDRICTGGDTCGAYQVHLDLAPGATEELIFVLGQGSDKEAAISLARHWREVQAVEVARTALRERWDDVFGAIQVSTPDPAFDLMVNRWLLYQTLSSRFLARSGFYQSSGAYGFRDQLQDVLALLDTAPELARSHILESARHQFVEGDVLHWWHPPSDRGVRTRFSDDLLWLPYVVAGYVEATGDVAILKEEVPFLDADELAADEHSRYGQFETTEWTSSLFDHCERSLERASRVGAHGLPLIGSGDWNDGMDRLGARGQGESVWLAWFIVVTSERFAGLCRKSGREAEAEEWMNHAAEMRRSAEAVAWDGAWYRRAFDDDGRPVGSAANDECQIDSIAQSWAAFASADGARVSEALQSAWDLLVSQEDGLARLLWPAFDKGLLDPGYIKAYPPGVRENGGQYSHAAAWLAMAFSEQGDPEKAFAIFDMINPVGRSDDAAKAWHYRLEPYSVAGDISSGASHSAEGGWSGYTGAAGWAWQLATRNILGLRQSHETLTVRPCIPPSWGGFRARIRANGGTIDLTVDDPQGLGCGSVHLTVNGRPHPGNTIALPADGEQVEVVALIVER</sequence>
<protein>
    <submittedName>
        <fullName evidence="7">Cellobiose phosphorylase</fullName>
    </submittedName>
</protein>
<name>A0A0H4VEU5_9SPHN</name>
<dbReference type="Pfam" id="PF10091">
    <property type="entry name" value="Glycoamylase"/>
    <property type="match status" value="1"/>
</dbReference>
<feature type="transmembrane region" description="Helical" evidence="3">
    <location>
        <begin position="790"/>
        <end position="813"/>
    </location>
</feature>
<dbReference type="InterPro" id="IPR019282">
    <property type="entry name" value="Glycoamylase-like_cons_dom"/>
</dbReference>
<accession>A0A0H4VEU5</accession>
<dbReference type="SUPFAM" id="SSF48208">
    <property type="entry name" value="Six-hairpin glycosidases"/>
    <property type="match status" value="1"/>
</dbReference>
<proteinExistence type="predicted"/>
<dbReference type="InterPro" id="IPR052047">
    <property type="entry name" value="GH94_Enzymes"/>
</dbReference>
<gene>
    <name evidence="7" type="ORF">CP97_05695</name>
</gene>
<keyword evidence="3" id="KW-1133">Transmembrane helix</keyword>
<evidence type="ECO:0000313" key="8">
    <source>
        <dbReference type="Proteomes" id="UP000059113"/>
    </source>
</evidence>
<keyword evidence="1" id="KW-0328">Glycosyltransferase</keyword>
<dbReference type="Gene3D" id="1.50.10.10">
    <property type="match status" value="1"/>
</dbReference>
<keyword evidence="8" id="KW-1185">Reference proteome</keyword>
<dbReference type="InterPro" id="IPR037820">
    <property type="entry name" value="GH94N_NdvB"/>
</dbReference>
<feature type="domain" description="Glycosyl hydrolase 94 supersandwich" evidence="4">
    <location>
        <begin position="1948"/>
        <end position="2216"/>
    </location>
</feature>
<dbReference type="InterPro" id="IPR011013">
    <property type="entry name" value="Gal_mutarotase_sf_dom"/>
</dbReference>
<evidence type="ECO:0000259" key="4">
    <source>
        <dbReference type="Pfam" id="PF06165"/>
    </source>
</evidence>
<organism evidence="7 8">
    <name type="scientific">Aurantiacibacter atlanticus</name>
    <dbReference type="NCBI Taxonomy" id="1648404"/>
    <lineage>
        <taxon>Bacteria</taxon>
        <taxon>Pseudomonadati</taxon>
        <taxon>Pseudomonadota</taxon>
        <taxon>Alphaproteobacteria</taxon>
        <taxon>Sphingomonadales</taxon>
        <taxon>Erythrobacteraceae</taxon>
        <taxon>Aurantiacibacter</taxon>
    </lineage>
</organism>
<feature type="transmembrane region" description="Helical" evidence="3">
    <location>
        <begin position="344"/>
        <end position="369"/>
    </location>
</feature>
<dbReference type="RefSeq" id="WP_227819688.1">
    <property type="nucleotide sequence ID" value="NZ_CP011310.1"/>
</dbReference>
<feature type="transmembrane region" description="Helical" evidence="3">
    <location>
        <begin position="723"/>
        <end position="740"/>
    </location>
</feature>
<evidence type="ECO:0000256" key="3">
    <source>
        <dbReference type="SAM" id="Phobius"/>
    </source>
</evidence>
<dbReference type="SUPFAM" id="SSF74650">
    <property type="entry name" value="Galactose mutarotase-like"/>
    <property type="match status" value="2"/>
</dbReference>
<dbReference type="EMBL" id="CP011310">
    <property type="protein sequence ID" value="AKQ41629.1"/>
    <property type="molecule type" value="Genomic_DNA"/>
</dbReference>
<feature type="domain" description="Glycoamylase-like" evidence="5">
    <location>
        <begin position="1195"/>
        <end position="1405"/>
    </location>
</feature>
<dbReference type="Proteomes" id="UP000059113">
    <property type="component" value="Chromosome"/>
</dbReference>
<dbReference type="InterPro" id="IPR037824">
    <property type="entry name" value="GH94N_2_NdvB"/>
</dbReference>
<dbReference type="Gene3D" id="2.70.98.40">
    <property type="entry name" value="Glycoside hydrolase, family 65, N-terminal domain"/>
    <property type="match status" value="2"/>
</dbReference>
<feature type="domain" description="Glycosyl hydrolase 94 catalytic" evidence="6">
    <location>
        <begin position="2231"/>
        <end position="2653"/>
    </location>
</feature>
<dbReference type="InterPro" id="IPR010383">
    <property type="entry name" value="Glyco_hydrolase_94_b-supersand"/>
</dbReference>
<keyword evidence="2" id="KW-0808">Transferase</keyword>
<dbReference type="Pfam" id="PF17167">
    <property type="entry name" value="Glyco_hydro_94"/>
    <property type="match status" value="1"/>
</dbReference>
<dbReference type="InterPro" id="IPR037018">
    <property type="entry name" value="GH65_N"/>
</dbReference>
<dbReference type="Gene3D" id="1.50.10.140">
    <property type="match status" value="2"/>
</dbReference>
<evidence type="ECO:0000313" key="7">
    <source>
        <dbReference type="EMBL" id="AKQ41629.1"/>
    </source>
</evidence>
<dbReference type="CDD" id="cd11753">
    <property type="entry name" value="GH94N_ChvB_NdvB_2_like"/>
    <property type="match status" value="1"/>
</dbReference>
<dbReference type="PATRIC" id="fig|1648404.4.peg.1190"/>
<dbReference type="PANTHER" id="PTHR37469:SF2">
    <property type="entry name" value="CELLOBIONIC ACID PHOSPHORYLASE"/>
    <property type="match status" value="1"/>
</dbReference>
<feature type="transmembrane region" description="Helical" evidence="3">
    <location>
        <begin position="315"/>
        <end position="338"/>
    </location>
</feature>
<dbReference type="GO" id="GO:0005975">
    <property type="term" value="P:carbohydrate metabolic process"/>
    <property type="evidence" value="ECO:0007669"/>
    <property type="project" value="InterPro"/>
</dbReference>
<dbReference type="InterPro" id="IPR008928">
    <property type="entry name" value="6-hairpin_glycosidase_sf"/>
</dbReference>
<evidence type="ECO:0000259" key="5">
    <source>
        <dbReference type="Pfam" id="PF10091"/>
    </source>
</evidence>
<dbReference type="Gene3D" id="2.60.420.10">
    <property type="entry name" value="Maltose phosphorylase, domain 3"/>
    <property type="match status" value="1"/>
</dbReference>
<dbReference type="InterPro" id="IPR012341">
    <property type="entry name" value="6hp_glycosidase-like_sf"/>
</dbReference>
<dbReference type="InterPro" id="IPR033432">
    <property type="entry name" value="GH94_catalytic"/>
</dbReference>
<dbReference type="PANTHER" id="PTHR37469">
    <property type="entry name" value="CELLOBIONIC ACID PHOSPHORYLASE-RELATED"/>
    <property type="match status" value="1"/>
</dbReference>
<evidence type="ECO:0000256" key="1">
    <source>
        <dbReference type="ARBA" id="ARBA00022676"/>
    </source>
</evidence>
<keyword evidence="3" id="KW-0812">Transmembrane</keyword>
<dbReference type="GO" id="GO:0016757">
    <property type="term" value="F:glycosyltransferase activity"/>
    <property type="evidence" value="ECO:0007669"/>
    <property type="project" value="UniProtKB-KW"/>
</dbReference>
<dbReference type="Pfam" id="PF06165">
    <property type="entry name" value="GH94_b-supersand"/>
    <property type="match status" value="2"/>
</dbReference>